<feature type="signal peptide" evidence="1">
    <location>
        <begin position="1"/>
        <end position="20"/>
    </location>
</feature>
<evidence type="ECO:0000313" key="3">
    <source>
        <dbReference type="Proteomes" id="UP000034344"/>
    </source>
</evidence>
<evidence type="ECO:0000256" key="1">
    <source>
        <dbReference type="SAM" id="SignalP"/>
    </source>
</evidence>
<name>A0A0G0GR01_9BACT</name>
<dbReference type="STRING" id="1618480.US11_C0001G0178"/>
<evidence type="ECO:0008006" key="4">
    <source>
        <dbReference type="Google" id="ProtNLM"/>
    </source>
</evidence>
<gene>
    <name evidence="2" type="ORF">US11_C0001G0178</name>
</gene>
<dbReference type="Proteomes" id="UP000034344">
    <property type="component" value="Unassembled WGS sequence"/>
</dbReference>
<feature type="chain" id="PRO_5002532230" description="DUF5666 domain-containing protein" evidence="1">
    <location>
        <begin position="21"/>
        <end position="229"/>
    </location>
</feature>
<reference evidence="2 3" key="1">
    <citation type="journal article" date="2015" name="Nature">
        <title>rRNA introns, odd ribosomes, and small enigmatic genomes across a large radiation of phyla.</title>
        <authorList>
            <person name="Brown C.T."/>
            <person name="Hug L.A."/>
            <person name="Thomas B.C."/>
            <person name="Sharon I."/>
            <person name="Castelle C.J."/>
            <person name="Singh A."/>
            <person name="Wilkins M.J."/>
            <person name="Williams K.H."/>
            <person name="Banfield J.F."/>
        </authorList>
    </citation>
    <scope>NUCLEOTIDE SEQUENCE [LARGE SCALE GENOMIC DNA]</scope>
</reference>
<keyword evidence="1" id="KW-0732">Signal</keyword>
<dbReference type="AlphaFoldDB" id="A0A0G0GR01"/>
<accession>A0A0G0GR01</accession>
<proteinExistence type="predicted"/>
<evidence type="ECO:0000313" key="2">
    <source>
        <dbReference type="EMBL" id="KKQ02219.1"/>
    </source>
</evidence>
<organism evidence="2 3">
    <name type="scientific">Candidatus Roizmanbacteria bacterium GW2011_GWA2_36_23</name>
    <dbReference type="NCBI Taxonomy" id="1618480"/>
    <lineage>
        <taxon>Bacteria</taxon>
        <taxon>Candidatus Roizmaniibacteriota</taxon>
    </lineage>
</organism>
<protein>
    <recommendedName>
        <fullName evidence="4">DUF5666 domain-containing protein</fullName>
    </recommendedName>
</protein>
<comment type="caution">
    <text evidence="2">The sequence shown here is derived from an EMBL/GenBank/DDBJ whole genome shotgun (WGS) entry which is preliminary data.</text>
</comment>
<dbReference type="EMBL" id="LBRS01000001">
    <property type="protein sequence ID" value="KKQ02219.1"/>
    <property type="molecule type" value="Genomic_DNA"/>
</dbReference>
<sequence length="229" mass="26011">MMKLISILLFLFLTVGTIFAQSETSTNSPTLVFSEEKDIQTLKDKIATKVAELRQKNNKAVSGIVTEISAKTFKLKSENDIEYQVKLDDVLTKYYQIQGTSTKEIKQEDIKKSSYIVVSGVVNDKEIDANAIFNDEWYVLKSGNITEVDKVNFSIKVISNDKDTYTLDIEATTKQQILNIKTLEIEKTGFSKIKEGDTVHFVIKKTGEEKNNVFTAEKILILPQEYFIK</sequence>